<dbReference type="InterPro" id="IPR038056">
    <property type="entry name" value="YjbR-like_sf"/>
</dbReference>
<name>D2MQG7_9FIRM</name>
<comment type="caution">
    <text evidence="1">The sequence shown here is derived from an EMBL/GenBank/DDBJ whole genome shotgun (WGS) entry which is preliminary data.</text>
</comment>
<dbReference type="RefSeq" id="WP_006627630.1">
    <property type="nucleotide sequence ID" value="NZ_ADFR01000016.1"/>
</dbReference>
<evidence type="ECO:0008006" key="3">
    <source>
        <dbReference type="Google" id="ProtNLM"/>
    </source>
</evidence>
<proteinExistence type="predicted"/>
<sequence length="253" mass="29867">MKNIRYFIIKQAEKKFHIHAEHPFRRIPEAQVLRIPNKKNWFALFMKIPKRKLGINEEGLVDIVNLKSDEFISGTLRRNPGYFPAYHMKKSNWVSILLDGTVLSNDILELLEISYDRCAHPIQNRPFKDQTWIIPSNPKYYDIHQEIENSPDHSLLWHQYPNFHKGDTVFIYETAPSQKIIYEGYISEEKIPCSDTNEPFSSKQNMLIKILFDDRSQEFTLSMMKEYGVGPIRGPRHLPEELVQDLRASRKNH</sequence>
<dbReference type="EMBL" id="ADFR01000016">
    <property type="protein sequence ID" value="EFC05236.1"/>
    <property type="molecule type" value="Genomic_DNA"/>
</dbReference>
<evidence type="ECO:0000313" key="2">
    <source>
        <dbReference type="Proteomes" id="UP000005017"/>
    </source>
</evidence>
<reference evidence="2" key="1">
    <citation type="submission" date="2009-12" db="EMBL/GenBank/DDBJ databases">
        <title>Sequence of Clostridiales genomosp. BVAB3 str. UPII9-5.</title>
        <authorList>
            <person name="Madupu R."/>
            <person name="Durkin A.S."/>
            <person name="Torralba M."/>
            <person name="Methe B."/>
            <person name="Sutton G.G."/>
            <person name="Strausberg R.L."/>
            <person name="Nelson K.E."/>
        </authorList>
    </citation>
    <scope>NUCLEOTIDE SEQUENCE [LARGE SCALE GENOMIC DNA]</scope>
    <source>
        <strain evidence="2">W1219</strain>
    </source>
</reference>
<protein>
    <recommendedName>
        <fullName evidence="3">MmcQ protein</fullName>
    </recommendedName>
</protein>
<dbReference type="AlphaFoldDB" id="D2MQG7"/>
<gene>
    <name evidence="1" type="ORF">HMPREF9013_0520</name>
</gene>
<organism evidence="1 2">
    <name type="scientific">Bulleidia extructa W1219</name>
    <dbReference type="NCBI Taxonomy" id="679192"/>
    <lineage>
        <taxon>Bacteria</taxon>
        <taxon>Bacillati</taxon>
        <taxon>Bacillota</taxon>
        <taxon>Erysipelotrichia</taxon>
        <taxon>Erysipelotrichales</taxon>
        <taxon>Erysipelotrichaceae</taxon>
        <taxon>Bulleidia</taxon>
    </lineage>
</organism>
<dbReference type="OrthoDB" id="9789813at2"/>
<dbReference type="InterPro" id="IPR058532">
    <property type="entry name" value="YjbR/MT2646/Rv2570-like"/>
</dbReference>
<dbReference type="Gene3D" id="3.90.1150.30">
    <property type="match status" value="1"/>
</dbReference>
<dbReference type="Proteomes" id="UP000005017">
    <property type="component" value="Unassembled WGS sequence"/>
</dbReference>
<evidence type="ECO:0000313" key="1">
    <source>
        <dbReference type="EMBL" id="EFC05236.1"/>
    </source>
</evidence>
<dbReference type="Pfam" id="PF04237">
    <property type="entry name" value="YjbR"/>
    <property type="match status" value="1"/>
</dbReference>
<dbReference type="InterPro" id="IPR007351">
    <property type="entry name" value="YjbR"/>
</dbReference>
<dbReference type="PANTHER" id="PTHR35145">
    <property type="entry name" value="CYTOPLASMIC PROTEIN-RELATED"/>
    <property type="match status" value="1"/>
</dbReference>
<dbReference type="SUPFAM" id="SSF142906">
    <property type="entry name" value="YjbR-like"/>
    <property type="match status" value="1"/>
</dbReference>
<accession>D2MQG7</accession>
<keyword evidence="2" id="KW-1185">Reference proteome</keyword>
<dbReference type="eggNOG" id="COG2315">
    <property type="taxonomic scope" value="Bacteria"/>
</dbReference>
<dbReference type="PANTHER" id="PTHR35145:SF1">
    <property type="entry name" value="CYTOPLASMIC PROTEIN"/>
    <property type="match status" value="1"/>
</dbReference>